<dbReference type="Gene3D" id="3.30.300.90">
    <property type="entry name" value="BolA-like"/>
    <property type="match status" value="1"/>
</dbReference>
<dbReference type="InterPro" id="IPR002634">
    <property type="entry name" value="BolA"/>
</dbReference>
<accession>A0ABX5WK52</accession>
<sequence length="92" mass="9997">MALMVMKDTISNKLQEAFKPESLQVVDESHLHEGHSGHRPGGETHFRVYIVSDAFKGKSRVERHRLINSALAAELAGSVHALAIQAKAPGEG</sequence>
<dbReference type="InterPro" id="IPR036065">
    <property type="entry name" value="BolA-like_sf"/>
</dbReference>
<reference evidence="2 3" key="2">
    <citation type="journal article" date="2020" name="Int. J. Syst. Evol. Microbiol.">
        <title>Description and complete genome sequences of Bradyrhizobium symbiodeficiens sp. nov., a non-symbiotic bacterium associated with legumes native to Canada.</title>
        <authorList>
            <person name="Bromfield E.S.P."/>
            <person name="Cloutier S."/>
            <person name="Nguyen H.D.T."/>
        </authorList>
    </citation>
    <scope>NUCLEOTIDE SEQUENCE [LARGE SCALE GENOMIC DNA]</scope>
    <source>
        <strain evidence="2 3">65S1MB</strain>
    </source>
</reference>
<evidence type="ECO:0000313" key="3">
    <source>
        <dbReference type="Proteomes" id="UP000319298"/>
    </source>
</evidence>
<dbReference type="SUPFAM" id="SSF82657">
    <property type="entry name" value="BolA-like"/>
    <property type="match status" value="1"/>
</dbReference>
<dbReference type="Pfam" id="PF01722">
    <property type="entry name" value="BolA"/>
    <property type="match status" value="1"/>
</dbReference>
<comment type="similarity">
    <text evidence="1">Belongs to the BolA/IbaG family.</text>
</comment>
<dbReference type="PANTHER" id="PTHR46230:SF7">
    <property type="entry name" value="BOLA-LIKE PROTEIN 1"/>
    <property type="match status" value="1"/>
</dbReference>
<evidence type="ECO:0000313" key="2">
    <source>
        <dbReference type="EMBL" id="QDF42543.2"/>
    </source>
</evidence>
<dbReference type="PIRSF" id="PIRSF003113">
    <property type="entry name" value="BolA"/>
    <property type="match status" value="1"/>
</dbReference>
<gene>
    <name evidence="2" type="ORF">FJN17_29810</name>
</gene>
<evidence type="ECO:0000256" key="1">
    <source>
        <dbReference type="RuleBase" id="RU003860"/>
    </source>
</evidence>
<dbReference type="EMBL" id="CP041090">
    <property type="protein sequence ID" value="QDF42543.2"/>
    <property type="molecule type" value="Genomic_DNA"/>
</dbReference>
<protein>
    <submittedName>
        <fullName evidence="2">BolA family protein</fullName>
    </submittedName>
</protein>
<reference evidence="3" key="1">
    <citation type="submission" date="2019-06" db="EMBL/GenBank/DDBJ databases">
        <title>Whole-Genome Sequence of Bradyrhizobium sp. 3 Strain 65S1MB.</title>
        <authorList>
            <person name="Bromfield E.S.P."/>
            <person name="Cloutier S."/>
            <person name="Nguyen H.D.T."/>
        </authorList>
    </citation>
    <scope>NUCLEOTIDE SEQUENCE [LARGE SCALE GENOMIC DNA]</scope>
    <source>
        <strain evidence="3">65S1MB</strain>
    </source>
</reference>
<dbReference type="Proteomes" id="UP000319298">
    <property type="component" value="Chromosome"/>
</dbReference>
<name>A0ABX5WK52_9BRAD</name>
<proteinExistence type="inferred from homology"/>
<keyword evidence="3" id="KW-1185">Reference proteome</keyword>
<dbReference type="PANTHER" id="PTHR46230">
    <property type="match status" value="1"/>
</dbReference>
<organism evidence="2 3">
    <name type="scientific">Bradyrhizobium symbiodeficiens</name>
    <dbReference type="NCBI Taxonomy" id="1404367"/>
    <lineage>
        <taxon>Bacteria</taxon>
        <taxon>Pseudomonadati</taxon>
        <taxon>Pseudomonadota</taxon>
        <taxon>Alphaproteobacteria</taxon>
        <taxon>Hyphomicrobiales</taxon>
        <taxon>Nitrobacteraceae</taxon>
        <taxon>Bradyrhizobium</taxon>
    </lineage>
</organism>